<dbReference type="InterPro" id="IPR012910">
    <property type="entry name" value="Plug_dom"/>
</dbReference>
<evidence type="ECO:0000313" key="9">
    <source>
        <dbReference type="EMBL" id="MEN7547104.1"/>
    </source>
</evidence>
<evidence type="ECO:0000259" key="8">
    <source>
        <dbReference type="Pfam" id="PF07715"/>
    </source>
</evidence>
<dbReference type="Proteomes" id="UP001403385">
    <property type="component" value="Unassembled WGS sequence"/>
</dbReference>
<keyword evidence="2 7" id="KW-0813">Transport</keyword>
<dbReference type="Pfam" id="PF13715">
    <property type="entry name" value="CarbopepD_reg_2"/>
    <property type="match status" value="1"/>
</dbReference>
<dbReference type="InterPro" id="IPR023997">
    <property type="entry name" value="TonB-dep_OMP_SusC/RagA_CS"/>
</dbReference>
<dbReference type="PROSITE" id="PS52016">
    <property type="entry name" value="TONB_DEPENDENT_REC_3"/>
    <property type="match status" value="1"/>
</dbReference>
<evidence type="ECO:0000256" key="7">
    <source>
        <dbReference type="PROSITE-ProRule" id="PRU01360"/>
    </source>
</evidence>
<dbReference type="SUPFAM" id="SSF49464">
    <property type="entry name" value="Carboxypeptidase regulatory domain-like"/>
    <property type="match status" value="1"/>
</dbReference>
<dbReference type="SUPFAM" id="SSF56935">
    <property type="entry name" value="Porins"/>
    <property type="match status" value="1"/>
</dbReference>
<evidence type="ECO:0000256" key="6">
    <source>
        <dbReference type="ARBA" id="ARBA00023237"/>
    </source>
</evidence>
<keyword evidence="3 7" id="KW-1134">Transmembrane beta strand</keyword>
<keyword evidence="5 7" id="KW-0472">Membrane</keyword>
<sequence length="1164" mass="130420">MQNRTTSLQLLVFFILLAFQHGLSAQEGSSKHLASNQEKVSLNEILKELSTRHALSLNYNPETVQKIFLPKHQLPSQQLPAEEYLQVLVKKVDLNCIKLDENHFVIKPSASISQQERIQVSGKVVDEQNQPLPGVNVLEKGSSNGTITDADGQFSLQIAGRNSSLLFSFVGYQSQEIAVGKRREFRVALAMSSKELTEVVVTALGISREQRALGYSVAQLDGDAVSKVKEAHVVNSLAGKVAGVNIRNTSPDAGSSVLITIRGQSSLTGNNQPLFVIDGVPVVTNNANVSSSTDAPIDFGNPAIDINPDDVASISILKGASAAALYGSRAGNGVVLITTKSGKGAKKGLGVSFNSSVTLDQPWLYPEFQNEFGAGDREGTNETLSDASWGPRLDKGTKHLQWDSPLDGEGKPLPTDWVAYPDRHKDFFQTGQTFNNNIAITGNYNEGDFRFSYSNLYNRGIVPNTNLKKNNFNLNAGYHLAKNLKVRGTVSYIQSESDNRPASYKSSENIIETLYRTTPNINVVKLSDYWMENRKDLEQKSHLPGEADNPYFVVHENTNSFLRNRVIGNVKLDYEIVPGLSVMLRSGVDFYNEERENKRAFSTLKYPKGAYMMQKLYYQEINHDFLLTYNKSIHDHQWYFSFSLGGNRMDRKIRDSAHKAERLNLAKVYNVSNAAAGTLIGTQNNSWKRVNSIYGMAQFAYQNMIFLDVTARNDWSSTLPLENNAYFYPSVSFSTVFTDLFKIDSRFFSYGKIRANFAQVGNDTGPYQLYNTYDFENDWGDVKRASISTLLKNSRLKPEISTTYEGGVDLQFFNGRIGLDLTYYKTSSRNQIIRIPTSITSGASEKLVNAGEIQNSGWEIALKATPVKVKNLQWNTTVNFTRNENKVIKLVEGVERFRLGEATGIYEDVYEGGSLGDLYDKRTWLTIKEGELKGEYVVNEEGYPVRDNTWTKVGNYNPDFMLGWHNTLSWKKLQLDFLIDWRKGGEFYAYTAKNLLSDGRTTVTVHGRDEQSGGLPWVDGNGVARNDGMIIPGYIDNGDGTYRANENIVNPEDYYGSIYWDFEEFSTFSAAYVKLREVSLTYHLDKLANWPISGLYISLTGRNLYAWFAYKKDNKKGDFIYTDYDKGYDPETQVIPSGSGFKQGVAAWSLPATRSFGMKLGFDF</sequence>
<dbReference type="InterPro" id="IPR008969">
    <property type="entry name" value="CarboxyPept-like_regulatory"/>
</dbReference>
<dbReference type="Gene3D" id="2.40.170.20">
    <property type="entry name" value="TonB-dependent receptor, beta-barrel domain"/>
    <property type="match status" value="1"/>
</dbReference>
<evidence type="ECO:0000256" key="4">
    <source>
        <dbReference type="ARBA" id="ARBA00022692"/>
    </source>
</evidence>
<dbReference type="FunFam" id="2.60.40.1120:FF:000003">
    <property type="entry name" value="Outer membrane protein Omp121"/>
    <property type="match status" value="1"/>
</dbReference>
<keyword evidence="4 7" id="KW-0812">Transmembrane</keyword>
<dbReference type="NCBIfam" id="TIGR04057">
    <property type="entry name" value="SusC_RagA_signa"/>
    <property type="match status" value="1"/>
</dbReference>
<dbReference type="Pfam" id="PF07715">
    <property type="entry name" value="Plug"/>
    <property type="match status" value="1"/>
</dbReference>
<dbReference type="RefSeq" id="WP_346819891.1">
    <property type="nucleotide sequence ID" value="NZ_JBDKWZ010000002.1"/>
</dbReference>
<evidence type="ECO:0000256" key="3">
    <source>
        <dbReference type="ARBA" id="ARBA00022452"/>
    </source>
</evidence>
<evidence type="ECO:0000256" key="2">
    <source>
        <dbReference type="ARBA" id="ARBA00022448"/>
    </source>
</evidence>
<feature type="domain" description="TonB-dependent receptor plug" evidence="8">
    <location>
        <begin position="211"/>
        <end position="334"/>
    </location>
</feature>
<dbReference type="Gene3D" id="2.170.130.10">
    <property type="entry name" value="TonB-dependent receptor, plug domain"/>
    <property type="match status" value="1"/>
</dbReference>
<keyword evidence="6 7" id="KW-0998">Cell outer membrane</keyword>
<dbReference type="NCBIfam" id="TIGR04056">
    <property type="entry name" value="OMP_RagA_SusC"/>
    <property type="match status" value="1"/>
</dbReference>
<evidence type="ECO:0000256" key="1">
    <source>
        <dbReference type="ARBA" id="ARBA00004571"/>
    </source>
</evidence>
<dbReference type="InterPro" id="IPR039426">
    <property type="entry name" value="TonB-dep_rcpt-like"/>
</dbReference>
<keyword evidence="10" id="KW-1185">Reference proteome</keyword>
<reference evidence="9 10" key="1">
    <citation type="submission" date="2024-04" db="EMBL/GenBank/DDBJ databases">
        <title>Novel genus in family Flammeovirgaceae.</title>
        <authorList>
            <person name="Nguyen T.H."/>
            <person name="Vuong T.Q."/>
            <person name="Le H."/>
            <person name="Kim S.-G."/>
        </authorList>
    </citation>
    <scope>NUCLEOTIDE SEQUENCE [LARGE SCALE GENOMIC DNA]</scope>
    <source>
        <strain evidence="9 10">JCM 23209</strain>
    </source>
</reference>
<dbReference type="Gene3D" id="2.60.40.1120">
    <property type="entry name" value="Carboxypeptidase-like, regulatory domain"/>
    <property type="match status" value="1"/>
</dbReference>
<organism evidence="9 10">
    <name type="scientific">Rapidithrix thailandica</name>
    <dbReference type="NCBI Taxonomy" id="413964"/>
    <lineage>
        <taxon>Bacteria</taxon>
        <taxon>Pseudomonadati</taxon>
        <taxon>Bacteroidota</taxon>
        <taxon>Cytophagia</taxon>
        <taxon>Cytophagales</taxon>
        <taxon>Flammeovirgaceae</taxon>
        <taxon>Rapidithrix</taxon>
    </lineage>
</organism>
<protein>
    <submittedName>
        <fullName evidence="9">SusC/RagA family TonB-linked outer membrane protein</fullName>
    </submittedName>
</protein>
<comment type="similarity">
    <text evidence="7">Belongs to the TonB-dependent receptor family.</text>
</comment>
<dbReference type="GO" id="GO:0009279">
    <property type="term" value="C:cell outer membrane"/>
    <property type="evidence" value="ECO:0007669"/>
    <property type="project" value="UniProtKB-SubCell"/>
</dbReference>
<dbReference type="InterPro" id="IPR023996">
    <property type="entry name" value="TonB-dep_OMP_SusC/RagA"/>
</dbReference>
<name>A0AAW9S2G1_9BACT</name>
<evidence type="ECO:0000256" key="5">
    <source>
        <dbReference type="ARBA" id="ARBA00023136"/>
    </source>
</evidence>
<dbReference type="InterPro" id="IPR036942">
    <property type="entry name" value="Beta-barrel_TonB_sf"/>
</dbReference>
<evidence type="ECO:0000313" key="10">
    <source>
        <dbReference type="Proteomes" id="UP001403385"/>
    </source>
</evidence>
<dbReference type="EMBL" id="JBDKWZ010000002">
    <property type="protein sequence ID" value="MEN7547104.1"/>
    <property type="molecule type" value="Genomic_DNA"/>
</dbReference>
<dbReference type="InterPro" id="IPR037066">
    <property type="entry name" value="Plug_dom_sf"/>
</dbReference>
<proteinExistence type="inferred from homology"/>
<accession>A0AAW9S2G1</accession>
<dbReference type="AlphaFoldDB" id="A0AAW9S2G1"/>
<comment type="caution">
    <text evidence="9">The sequence shown here is derived from an EMBL/GenBank/DDBJ whole genome shotgun (WGS) entry which is preliminary data.</text>
</comment>
<gene>
    <name evidence="9" type="ORF">AAG747_04250</name>
</gene>
<comment type="subcellular location">
    <subcellularLocation>
        <location evidence="1 7">Cell outer membrane</location>
        <topology evidence="1 7">Multi-pass membrane protein</topology>
    </subcellularLocation>
</comment>